<dbReference type="AlphaFoldDB" id="A0A9W9Y983"/>
<evidence type="ECO:0000313" key="1">
    <source>
        <dbReference type="EMBL" id="KAJ5521093.1"/>
    </source>
</evidence>
<sequence length="75" mass="8416">MKDHVFGIEHKLIELVELTEFGGVASEKSPTKTQRGDDVTNQVLGTCFTSIGEEDKEVLETSQINEADPARRFHR</sequence>
<dbReference type="Proteomes" id="UP001149954">
    <property type="component" value="Unassembled WGS sequence"/>
</dbReference>
<reference evidence="1" key="1">
    <citation type="submission" date="2022-12" db="EMBL/GenBank/DDBJ databases">
        <authorList>
            <person name="Petersen C."/>
        </authorList>
    </citation>
    <scope>NUCLEOTIDE SEQUENCE</scope>
    <source>
        <strain evidence="1">IBT 29495</strain>
    </source>
</reference>
<accession>A0A9W9Y983</accession>
<proteinExistence type="predicted"/>
<reference evidence="1" key="2">
    <citation type="journal article" date="2023" name="IMA Fungus">
        <title>Comparative genomic study of the Penicillium genus elucidates a diverse pangenome and 15 lateral gene transfer events.</title>
        <authorList>
            <person name="Petersen C."/>
            <person name="Sorensen T."/>
            <person name="Nielsen M.R."/>
            <person name="Sondergaard T.E."/>
            <person name="Sorensen J.L."/>
            <person name="Fitzpatrick D.A."/>
            <person name="Frisvad J.C."/>
            <person name="Nielsen K.L."/>
        </authorList>
    </citation>
    <scope>NUCLEOTIDE SEQUENCE</scope>
    <source>
        <strain evidence="1">IBT 29495</strain>
    </source>
</reference>
<dbReference type="EMBL" id="JAPWDS010000001">
    <property type="protein sequence ID" value="KAJ5521093.1"/>
    <property type="molecule type" value="Genomic_DNA"/>
</dbReference>
<organism evidence="1 2">
    <name type="scientific">Penicillium fimorum</name>
    <dbReference type="NCBI Taxonomy" id="1882269"/>
    <lineage>
        <taxon>Eukaryota</taxon>
        <taxon>Fungi</taxon>
        <taxon>Dikarya</taxon>
        <taxon>Ascomycota</taxon>
        <taxon>Pezizomycotina</taxon>
        <taxon>Eurotiomycetes</taxon>
        <taxon>Eurotiomycetidae</taxon>
        <taxon>Eurotiales</taxon>
        <taxon>Aspergillaceae</taxon>
        <taxon>Penicillium</taxon>
    </lineage>
</organism>
<keyword evidence="2" id="KW-1185">Reference proteome</keyword>
<comment type="caution">
    <text evidence="1">The sequence shown here is derived from an EMBL/GenBank/DDBJ whole genome shotgun (WGS) entry which is preliminary data.</text>
</comment>
<protein>
    <submittedName>
        <fullName evidence="1">Uncharacterized protein</fullName>
    </submittedName>
</protein>
<gene>
    <name evidence="1" type="ORF">N7463_001546</name>
</gene>
<evidence type="ECO:0000313" key="2">
    <source>
        <dbReference type="Proteomes" id="UP001149954"/>
    </source>
</evidence>
<name>A0A9W9Y983_9EURO</name>